<dbReference type="Proteomes" id="UP001596417">
    <property type="component" value="Unassembled WGS sequence"/>
</dbReference>
<dbReference type="EMBL" id="JBHTAX010000001">
    <property type="protein sequence ID" value="MFC7190466.1"/>
    <property type="molecule type" value="Genomic_DNA"/>
</dbReference>
<accession>A0ABD5YQS0</accession>
<keyword evidence="2" id="KW-1185">Reference proteome</keyword>
<name>A0ABD5YQS0_9EURY</name>
<organism evidence="1 2">
    <name type="scientific">Halocatena marina</name>
    <dbReference type="NCBI Taxonomy" id="2934937"/>
    <lineage>
        <taxon>Archaea</taxon>
        <taxon>Methanobacteriati</taxon>
        <taxon>Methanobacteriota</taxon>
        <taxon>Stenosarchaea group</taxon>
        <taxon>Halobacteria</taxon>
        <taxon>Halobacteriales</taxon>
        <taxon>Natronomonadaceae</taxon>
        <taxon>Halocatena</taxon>
    </lineage>
</organism>
<comment type="caution">
    <text evidence="1">The sequence shown here is derived from an EMBL/GenBank/DDBJ whole genome shotgun (WGS) entry which is preliminary data.</text>
</comment>
<sequence length="51" mass="5650">MSGSSCTAVCACLTVEHRQRVLKQSTRLATSVLHITNIYDHSNEWGMAIDD</sequence>
<protein>
    <submittedName>
        <fullName evidence="1">Uncharacterized protein</fullName>
    </submittedName>
</protein>
<dbReference type="RefSeq" id="WP_390205640.1">
    <property type="nucleotide sequence ID" value="NZ_JBHTAX010000001.1"/>
</dbReference>
<gene>
    <name evidence="1" type="ORF">ACFQL7_11820</name>
</gene>
<evidence type="ECO:0000313" key="1">
    <source>
        <dbReference type="EMBL" id="MFC7190466.1"/>
    </source>
</evidence>
<reference evidence="1 2" key="1">
    <citation type="journal article" date="2019" name="Int. J. Syst. Evol. Microbiol.">
        <title>The Global Catalogue of Microorganisms (GCM) 10K type strain sequencing project: providing services to taxonomists for standard genome sequencing and annotation.</title>
        <authorList>
            <consortium name="The Broad Institute Genomics Platform"/>
            <consortium name="The Broad Institute Genome Sequencing Center for Infectious Disease"/>
            <person name="Wu L."/>
            <person name="Ma J."/>
        </authorList>
    </citation>
    <scope>NUCLEOTIDE SEQUENCE [LARGE SCALE GENOMIC DNA]</scope>
    <source>
        <strain evidence="1 2">RDMS1</strain>
    </source>
</reference>
<proteinExistence type="predicted"/>
<evidence type="ECO:0000313" key="2">
    <source>
        <dbReference type="Proteomes" id="UP001596417"/>
    </source>
</evidence>
<dbReference type="AlphaFoldDB" id="A0ABD5YQS0"/>